<sequence length="363" mass="42752">MSKSRTEDWTHHTRRRHDSHADGYDGYDGYNSPKRERSPASRHGTSATQRRRSASPDSPSHRPHRSHHRRRDHKSRHADVHAKPESLPYSVRPLSKSDLRKFQPLFAYYLNIQKQKYLEDMDEREIRGRWKSFVGKWNRNDLAEGWYDPEMFAKCVAEYVPPESSIQPRGPSKEEPFGEEDMSPPGGPASLSANSDEDDYGPTLPSSSRRMGAKPATFQDLSLRNELLEEDRESRRQDLRQARKADRVLQKERLDELVPRAEPGTRERKLEKKKETNETMKQFREKSPGMEVGDGELMGGGDELQEYRRMKEKEKEKKSERQVRREEFERARREEMEERRRAWQEKEDGTVSMLRELAKQRFG</sequence>
<organism evidence="2 3">
    <name type="scientific">Conoideocrella luteorostrata</name>
    <dbReference type="NCBI Taxonomy" id="1105319"/>
    <lineage>
        <taxon>Eukaryota</taxon>
        <taxon>Fungi</taxon>
        <taxon>Dikarya</taxon>
        <taxon>Ascomycota</taxon>
        <taxon>Pezizomycotina</taxon>
        <taxon>Sordariomycetes</taxon>
        <taxon>Hypocreomycetidae</taxon>
        <taxon>Hypocreales</taxon>
        <taxon>Clavicipitaceae</taxon>
        <taxon>Conoideocrella</taxon>
    </lineage>
</organism>
<feature type="compositionally biased region" description="Basic residues" evidence="1">
    <location>
        <begin position="61"/>
        <end position="76"/>
    </location>
</feature>
<evidence type="ECO:0000313" key="2">
    <source>
        <dbReference type="EMBL" id="KAK2590369.1"/>
    </source>
</evidence>
<evidence type="ECO:0008006" key="4">
    <source>
        <dbReference type="Google" id="ProtNLM"/>
    </source>
</evidence>
<dbReference type="PANTHER" id="PTHR34117:SF1">
    <property type="entry name" value="STYLE CELL-CYCLE INHIBITOR 1"/>
    <property type="match status" value="1"/>
</dbReference>
<reference evidence="2" key="1">
    <citation type="submission" date="2023-06" db="EMBL/GenBank/DDBJ databases">
        <title>Conoideocrella luteorostrata (Hypocreales: Clavicipitaceae), a potential biocontrol fungus for elongate hemlock scale in United States Christmas tree production areas.</title>
        <authorList>
            <person name="Barrett H."/>
            <person name="Lovett B."/>
            <person name="Macias A.M."/>
            <person name="Stajich J.E."/>
            <person name="Kasson M.T."/>
        </authorList>
    </citation>
    <scope>NUCLEOTIDE SEQUENCE</scope>
    <source>
        <strain evidence="2">ARSEF 14590</strain>
    </source>
</reference>
<feature type="compositionally biased region" description="Basic and acidic residues" evidence="1">
    <location>
        <begin position="1"/>
        <end position="11"/>
    </location>
</feature>
<keyword evidence="3" id="KW-1185">Reference proteome</keyword>
<comment type="caution">
    <text evidence="2">The sequence shown here is derived from an EMBL/GenBank/DDBJ whole genome shotgun (WGS) entry which is preliminary data.</text>
</comment>
<proteinExistence type="predicted"/>
<feature type="region of interest" description="Disordered" evidence="1">
    <location>
        <begin position="161"/>
        <end position="348"/>
    </location>
</feature>
<dbReference type="PANTHER" id="PTHR34117">
    <property type="entry name" value="STYLE CELL-CYCLE INHIBITOR 1"/>
    <property type="match status" value="1"/>
</dbReference>
<gene>
    <name evidence="2" type="ORF">QQS21_011945</name>
</gene>
<dbReference type="Proteomes" id="UP001251528">
    <property type="component" value="Unassembled WGS sequence"/>
</dbReference>
<evidence type="ECO:0000313" key="3">
    <source>
        <dbReference type="Proteomes" id="UP001251528"/>
    </source>
</evidence>
<dbReference type="InterPro" id="IPR044688">
    <property type="entry name" value="SCI-1-like"/>
</dbReference>
<dbReference type="EMBL" id="JASWJB010000448">
    <property type="protein sequence ID" value="KAK2590369.1"/>
    <property type="molecule type" value="Genomic_DNA"/>
</dbReference>
<name>A0AAJ0FSW3_9HYPO</name>
<feature type="compositionally biased region" description="Basic and acidic residues" evidence="1">
    <location>
        <begin position="232"/>
        <end position="288"/>
    </location>
</feature>
<accession>A0AAJ0FSW3</accession>
<dbReference type="AlphaFoldDB" id="A0AAJ0FSW3"/>
<evidence type="ECO:0000256" key="1">
    <source>
        <dbReference type="SAM" id="MobiDB-lite"/>
    </source>
</evidence>
<feature type="region of interest" description="Disordered" evidence="1">
    <location>
        <begin position="1"/>
        <end position="94"/>
    </location>
</feature>
<feature type="compositionally biased region" description="Basic and acidic residues" evidence="1">
    <location>
        <begin position="305"/>
        <end position="348"/>
    </location>
</feature>
<protein>
    <recommendedName>
        <fullName evidence="4">RNA helicase HEL117</fullName>
    </recommendedName>
</protein>